<feature type="binding site" evidence="3">
    <location>
        <position position="169"/>
    </location>
    <ligand>
        <name>Cu cation</name>
        <dbReference type="ChEBI" id="CHEBI:23378"/>
    </ligand>
</feature>
<feature type="chain" id="PRO_5019351237" evidence="5">
    <location>
        <begin position="17"/>
        <end position="205"/>
    </location>
</feature>
<dbReference type="STRING" id="493.BWD07_02845"/>
<dbReference type="GO" id="GO:0046872">
    <property type="term" value="F:metal ion binding"/>
    <property type="evidence" value="ECO:0007669"/>
    <property type="project" value="UniProtKB-KW"/>
</dbReference>
<feature type="disulfide bond" description="Redox-active" evidence="4">
    <location>
        <begin position="80"/>
        <end position="84"/>
    </location>
</feature>
<dbReference type="PROSITE" id="PS51352">
    <property type="entry name" value="THIOREDOXIN_2"/>
    <property type="match status" value="1"/>
</dbReference>
<dbReference type="PANTHER" id="PTHR12151">
    <property type="entry name" value="ELECTRON TRANSPORT PROTIN SCO1/SENC FAMILY MEMBER"/>
    <property type="match status" value="1"/>
</dbReference>
<accession>A0A448D9S2</accession>
<proteinExistence type="inferred from homology"/>
<gene>
    <name evidence="7" type="primary">ypmQ</name>
    <name evidence="7" type="ORF">NCTC10296_01844</name>
</gene>
<sequence>MRALCLMLMMVFSASACTQEDKPMPVAEKAQENLPAFNGSDISNESLGGNFTLLGRGNHAFNLNDLRGKVVILAFGFTHCPDVCPTGLATYADVLKQLGKQAQDVVVVFVSVDPERDTPELTDQYVRLFHESFIGLSAKSEKDIETVKQLYRIHAKKVPLKNGDYTVDHTAGTYLLNRDGKAVAFEPYGKTATEIADDVRILLSR</sequence>
<feature type="binding site" evidence="3">
    <location>
        <position position="84"/>
    </location>
    <ligand>
        <name>Cu cation</name>
        <dbReference type="ChEBI" id="CHEBI:23378"/>
    </ligand>
</feature>
<dbReference type="SUPFAM" id="SSF52833">
    <property type="entry name" value="Thioredoxin-like"/>
    <property type="match status" value="1"/>
</dbReference>
<evidence type="ECO:0000313" key="8">
    <source>
        <dbReference type="Proteomes" id="UP000279284"/>
    </source>
</evidence>
<comment type="similarity">
    <text evidence="1">Belongs to the SCO1/2 family.</text>
</comment>
<keyword evidence="7" id="KW-0449">Lipoprotein</keyword>
<organism evidence="7 8">
    <name type="scientific">Neisseria canis</name>
    <dbReference type="NCBI Taxonomy" id="493"/>
    <lineage>
        <taxon>Bacteria</taxon>
        <taxon>Pseudomonadati</taxon>
        <taxon>Pseudomonadota</taxon>
        <taxon>Betaproteobacteria</taxon>
        <taxon>Neisseriales</taxon>
        <taxon>Neisseriaceae</taxon>
        <taxon>Neisseria</taxon>
    </lineage>
</organism>
<keyword evidence="4" id="KW-1015">Disulfide bond</keyword>
<dbReference type="AlphaFoldDB" id="A0A448D9S2"/>
<evidence type="ECO:0000256" key="2">
    <source>
        <dbReference type="ARBA" id="ARBA00023008"/>
    </source>
</evidence>
<feature type="signal peptide" evidence="5">
    <location>
        <begin position="1"/>
        <end position="16"/>
    </location>
</feature>
<protein>
    <submittedName>
        <fullName evidence="7">Putative lipoprotein</fullName>
    </submittedName>
</protein>
<dbReference type="Gene3D" id="3.40.30.10">
    <property type="entry name" value="Glutaredoxin"/>
    <property type="match status" value="1"/>
</dbReference>
<evidence type="ECO:0000259" key="6">
    <source>
        <dbReference type="PROSITE" id="PS51352"/>
    </source>
</evidence>
<evidence type="ECO:0000256" key="4">
    <source>
        <dbReference type="PIRSR" id="PIRSR603782-2"/>
    </source>
</evidence>
<dbReference type="EMBL" id="LR134313">
    <property type="protein sequence ID" value="VEF02532.1"/>
    <property type="molecule type" value="Genomic_DNA"/>
</dbReference>
<dbReference type="InterPro" id="IPR003782">
    <property type="entry name" value="SCO1/SenC"/>
</dbReference>
<dbReference type="FunFam" id="3.40.30.10:FF:000013">
    <property type="entry name" value="Blast:Protein SCO1 homolog, mitochondrial"/>
    <property type="match status" value="1"/>
</dbReference>
<reference evidence="7 8" key="1">
    <citation type="submission" date="2018-12" db="EMBL/GenBank/DDBJ databases">
        <authorList>
            <consortium name="Pathogen Informatics"/>
        </authorList>
    </citation>
    <scope>NUCLEOTIDE SEQUENCE [LARGE SCALE GENOMIC DNA]</scope>
    <source>
        <strain evidence="7 8">NCTC10296</strain>
    </source>
</reference>
<feature type="domain" description="Thioredoxin" evidence="6">
    <location>
        <begin position="28"/>
        <end position="204"/>
    </location>
</feature>
<keyword evidence="3" id="KW-0479">Metal-binding</keyword>
<dbReference type="Pfam" id="PF02630">
    <property type="entry name" value="SCO1-SenC"/>
    <property type="match status" value="1"/>
</dbReference>
<dbReference type="PROSITE" id="PS51257">
    <property type="entry name" value="PROKAR_LIPOPROTEIN"/>
    <property type="match status" value="1"/>
</dbReference>
<dbReference type="CDD" id="cd02968">
    <property type="entry name" value="SCO"/>
    <property type="match status" value="1"/>
</dbReference>
<dbReference type="PANTHER" id="PTHR12151:SF25">
    <property type="entry name" value="LINALOOL DEHYDRATASE_ISOMERASE DOMAIN-CONTAINING PROTEIN"/>
    <property type="match status" value="1"/>
</dbReference>
<evidence type="ECO:0000313" key="7">
    <source>
        <dbReference type="EMBL" id="VEF02532.1"/>
    </source>
</evidence>
<dbReference type="OrthoDB" id="9790194at2"/>
<evidence type="ECO:0000256" key="5">
    <source>
        <dbReference type="SAM" id="SignalP"/>
    </source>
</evidence>
<dbReference type="Proteomes" id="UP000279284">
    <property type="component" value="Chromosome"/>
</dbReference>
<evidence type="ECO:0000256" key="1">
    <source>
        <dbReference type="ARBA" id="ARBA00010996"/>
    </source>
</evidence>
<keyword evidence="5" id="KW-0732">Signal</keyword>
<dbReference type="InterPro" id="IPR013766">
    <property type="entry name" value="Thioredoxin_domain"/>
</dbReference>
<dbReference type="KEGG" id="nci:NCTC10296_01844"/>
<keyword evidence="2 3" id="KW-0186">Copper</keyword>
<feature type="binding site" evidence="3">
    <location>
        <position position="80"/>
    </location>
    <ligand>
        <name>Cu cation</name>
        <dbReference type="ChEBI" id="CHEBI:23378"/>
    </ligand>
</feature>
<name>A0A448D9S2_9NEIS</name>
<keyword evidence="8" id="KW-1185">Reference proteome</keyword>
<dbReference type="InterPro" id="IPR036249">
    <property type="entry name" value="Thioredoxin-like_sf"/>
</dbReference>
<evidence type="ECO:0000256" key="3">
    <source>
        <dbReference type="PIRSR" id="PIRSR603782-1"/>
    </source>
</evidence>